<evidence type="ECO:0000256" key="3">
    <source>
        <dbReference type="PIRSR" id="PIRSR610347-3"/>
    </source>
</evidence>
<accession>W9CBQ9</accession>
<dbReference type="GO" id="GO:0017005">
    <property type="term" value="F:3'-tyrosyl-DNA phosphodiesterase activity"/>
    <property type="evidence" value="ECO:0007669"/>
    <property type="project" value="TreeGrafter"/>
</dbReference>
<dbReference type="Gene3D" id="3.30.870.10">
    <property type="entry name" value="Endonuclease Chain A"/>
    <property type="match status" value="2"/>
</dbReference>
<dbReference type="GO" id="GO:0006281">
    <property type="term" value="P:DNA repair"/>
    <property type="evidence" value="ECO:0007669"/>
    <property type="project" value="InterPro"/>
</dbReference>
<dbReference type="InterPro" id="IPR010347">
    <property type="entry name" value="Tdp1"/>
</dbReference>
<name>W9CBQ9_SCLBF</name>
<dbReference type="STRING" id="1432307.W9CBQ9"/>
<feature type="binding site" evidence="2">
    <location>
        <position position="300"/>
    </location>
    <ligand>
        <name>substrate</name>
    </ligand>
</feature>
<evidence type="ECO:0000256" key="1">
    <source>
        <dbReference type="PIRSR" id="PIRSR610347-1"/>
    </source>
</evidence>
<dbReference type="EMBL" id="AYSA01000396">
    <property type="protein sequence ID" value="ESZ92279.1"/>
    <property type="molecule type" value="Genomic_DNA"/>
</dbReference>
<dbReference type="InterPro" id="IPR001736">
    <property type="entry name" value="PLipase_D/transphosphatidylase"/>
</dbReference>
<dbReference type="CDD" id="cd09122">
    <property type="entry name" value="PLDc_Tdp1_1"/>
    <property type="match status" value="1"/>
</dbReference>
<organism evidence="6 7">
    <name type="scientific">Sclerotinia borealis (strain F-4128)</name>
    <dbReference type="NCBI Taxonomy" id="1432307"/>
    <lineage>
        <taxon>Eukaryota</taxon>
        <taxon>Fungi</taxon>
        <taxon>Dikarya</taxon>
        <taxon>Ascomycota</taxon>
        <taxon>Pezizomycotina</taxon>
        <taxon>Leotiomycetes</taxon>
        <taxon>Helotiales</taxon>
        <taxon>Sclerotiniaceae</taxon>
        <taxon>Sclerotinia</taxon>
    </lineage>
</organism>
<evidence type="ECO:0000256" key="2">
    <source>
        <dbReference type="PIRSR" id="PIRSR610347-2"/>
    </source>
</evidence>
<feature type="site" description="Interaction with DNA" evidence="3">
    <location>
        <position position="570"/>
    </location>
</feature>
<proteinExistence type="predicted"/>
<dbReference type="GO" id="GO:0003690">
    <property type="term" value="F:double-stranded DNA binding"/>
    <property type="evidence" value="ECO:0007669"/>
    <property type="project" value="TreeGrafter"/>
</dbReference>
<dbReference type="AlphaFoldDB" id="W9CBQ9"/>
<evidence type="ECO:0000313" key="7">
    <source>
        <dbReference type="Proteomes" id="UP000019487"/>
    </source>
</evidence>
<dbReference type="GO" id="GO:0005634">
    <property type="term" value="C:nucleus"/>
    <property type="evidence" value="ECO:0007669"/>
    <property type="project" value="InterPro"/>
</dbReference>
<feature type="region of interest" description="Disordered" evidence="4">
    <location>
        <begin position="105"/>
        <end position="200"/>
    </location>
</feature>
<dbReference type="PROSITE" id="PS50035">
    <property type="entry name" value="PLD"/>
    <property type="match status" value="1"/>
</dbReference>
<comment type="caution">
    <text evidence="6">The sequence shown here is derived from an EMBL/GenBank/DDBJ whole genome shotgun (WGS) entry which is preliminary data.</text>
</comment>
<feature type="active site" description="Nucleophile" evidence="1">
    <location>
        <position position="298"/>
    </location>
</feature>
<dbReference type="SUPFAM" id="SSF56024">
    <property type="entry name" value="Phospholipase D/nuclease"/>
    <property type="match status" value="2"/>
</dbReference>
<gene>
    <name evidence="6" type="ORF">SBOR_7319</name>
</gene>
<dbReference type="HOGENOM" id="CLU_007773_2_0_1"/>
<keyword evidence="7" id="KW-1185">Reference proteome</keyword>
<feature type="region of interest" description="Disordered" evidence="4">
    <location>
        <begin position="55"/>
        <end position="90"/>
    </location>
</feature>
<dbReference type="GO" id="GO:0003697">
    <property type="term" value="F:single-stranded DNA binding"/>
    <property type="evidence" value="ECO:0007669"/>
    <property type="project" value="TreeGrafter"/>
</dbReference>
<dbReference type="OrthoDB" id="47785at2759"/>
<evidence type="ECO:0000256" key="4">
    <source>
        <dbReference type="SAM" id="MobiDB-lite"/>
    </source>
</evidence>
<sequence length="696" mass="77277">MSDSEFDEDLKRAIALSLGQTSSSLPTREKSLIDLTVSDDDDDLDAPVASHFKFAQADPIHNTSTDEKVGTSSRVPSQPSSTVLNGLNRKQMEVERIARVQYKSRAPDAISKKRKASISSPASSPGERRQPKASRLEATLSREADDDDQNKSTDRNSTSGGTGRALDRISSGFTERDPETGTSVITENLPRDTKPGSVSGIGVQFPHGVVKKTWADGFPREDDIKIEEVLQSADLTHALLSAFQIEPDWIISKISPGTKVIWVLQAKNESEKLNYQSLAPKTFRFCFPSMEGNVDCMHSKLQLLAHPTHLRLVIPSANLTPYDWGESGGIVENVVFLIDLPRLSDGEKASDDQTTPFSKELFHFLGAMGLPPKTLESFRNFDYSNTNHLALVHSIGGSHFGPELQRTGYPGLGRSVSSLGLETDQPLELDFLTASIGNLDDRFLRTIYLASQGDNGYKEYKWRTEKPTRSKTETLLERQLSEEIGRRFRVYFPSKQTVIESKGGTDAAGTVCFRSKWYDATSFPRSLMRDCQSCRKGLLMHNKMLFVRSQKTQESPRPIAWAYVGSANLSESAWQVLSVFILGRMVKDRATKEPKLNCRNWECGVLFSIPATDLNALAAVTKLGIPAMDAFHGSIPVPMVFPSHTWGSRFYETCSQGRVHDISTPDFETLQRTSLPSIMAYVANDEEIHSRIMPTP</sequence>
<evidence type="ECO:0000259" key="5">
    <source>
        <dbReference type="PROSITE" id="PS50035"/>
    </source>
</evidence>
<feature type="domain" description="PLD phosphodiesterase" evidence="5">
    <location>
        <begin position="536"/>
        <end position="573"/>
    </location>
</feature>
<dbReference type="Proteomes" id="UP000019487">
    <property type="component" value="Unassembled WGS sequence"/>
</dbReference>
<dbReference type="PANTHER" id="PTHR12415:SF4">
    <property type="entry name" value="TYROSYL-DNA PHOSPHODIESTERASE DOMAIN-CONTAINING PROTEIN"/>
    <property type="match status" value="1"/>
</dbReference>
<feature type="compositionally biased region" description="Polar residues" evidence="4">
    <location>
        <begin position="70"/>
        <end position="85"/>
    </location>
</feature>
<reference evidence="6 7" key="1">
    <citation type="journal article" date="2014" name="Genome Announc.">
        <title>Draft genome sequence of Sclerotinia borealis, a psychrophilic plant pathogenic fungus.</title>
        <authorList>
            <person name="Mardanov A.V."/>
            <person name="Beletsky A.V."/>
            <person name="Kadnikov V.V."/>
            <person name="Ignatov A.N."/>
            <person name="Ravin N.V."/>
        </authorList>
    </citation>
    <scope>NUCLEOTIDE SEQUENCE [LARGE SCALE GENOMIC DNA]</scope>
    <source>
        <strain evidence="7">F-4157</strain>
    </source>
</reference>
<feature type="active site" description="Proton donor/acceptor" evidence="1">
    <location>
        <position position="541"/>
    </location>
</feature>
<dbReference type="PANTHER" id="PTHR12415">
    <property type="entry name" value="TYROSYL-DNA PHOSPHODIESTERASE 1"/>
    <property type="match status" value="1"/>
</dbReference>
<dbReference type="Pfam" id="PF06087">
    <property type="entry name" value="Tyr-DNA_phospho"/>
    <property type="match status" value="1"/>
</dbReference>
<protein>
    <recommendedName>
        <fullName evidence="5">PLD phosphodiesterase domain-containing protein</fullName>
    </recommendedName>
</protein>
<feature type="binding site" evidence="2">
    <location>
        <position position="543"/>
    </location>
    <ligand>
        <name>substrate</name>
    </ligand>
</feature>
<evidence type="ECO:0000313" key="6">
    <source>
        <dbReference type="EMBL" id="ESZ92279.1"/>
    </source>
</evidence>